<feature type="chain" id="PRO_5046316395" evidence="1">
    <location>
        <begin position="21"/>
        <end position="101"/>
    </location>
</feature>
<evidence type="ECO:0000313" key="3">
    <source>
        <dbReference type="Proteomes" id="UP001354227"/>
    </source>
</evidence>
<gene>
    <name evidence="2" type="ORF">V0R62_07955</name>
</gene>
<accession>A0ABU7H8E8</accession>
<reference evidence="2" key="1">
    <citation type="submission" date="2024-01" db="EMBL/GenBank/DDBJ databases">
        <title>Unpublished Manusciprt.</title>
        <authorList>
            <person name="Duman M."/>
            <person name="Valdes E.G."/>
            <person name="Ajmi N."/>
            <person name="Altun S."/>
            <person name="Saticioglu I.B."/>
        </authorList>
    </citation>
    <scope>NUCLEOTIDE SEQUENCE</scope>
    <source>
        <strain evidence="2">137P</strain>
    </source>
</reference>
<dbReference type="EMBL" id="JAZDCT010000007">
    <property type="protein sequence ID" value="MEE1887593.1"/>
    <property type="molecule type" value="Genomic_DNA"/>
</dbReference>
<keyword evidence="3" id="KW-1185">Reference proteome</keyword>
<evidence type="ECO:0000313" key="2">
    <source>
        <dbReference type="EMBL" id="MEE1887593.1"/>
    </source>
</evidence>
<organism evidence="2 3">
    <name type="scientific">Pseudomonas carassii</name>
    <dbReference type="NCBI Taxonomy" id="3115855"/>
    <lineage>
        <taxon>Bacteria</taxon>
        <taxon>Pseudomonadati</taxon>
        <taxon>Pseudomonadota</taxon>
        <taxon>Gammaproteobacteria</taxon>
        <taxon>Pseudomonadales</taxon>
        <taxon>Pseudomonadaceae</taxon>
        <taxon>Pseudomonas</taxon>
    </lineage>
</organism>
<comment type="caution">
    <text evidence="2">The sequence shown here is derived from an EMBL/GenBank/DDBJ whole genome shotgun (WGS) entry which is preliminary data.</text>
</comment>
<name>A0ABU7H8E8_9PSED</name>
<feature type="signal peptide" evidence="1">
    <location>
        <begin position="1"/>
        <end position="20"/>
    </location>
</feature>
<sequence>MRTFGTAALLALFMMGNAIAATCPDSKTIKETAGSEDGLDGYVYSVESGNWRGFAPDTDDKGTKEVDLATLKLSDSKASDTSVICRYTDAKGGGLSLSQKK</sequence>
<keyword evidence="1" id="KW-0732">Signal</keyword>
<dbReference type="Proteomes" id="UP001354227">
    <property type="component" value="Unassembled WGS sequence"/>
</dbReference>
<proteinExistence type="predicted"/>
<evidence type="ECO:0000256" key="1">
    <source>
        <dbReference type="SAM" id="SignalP"/>
    </source>
</evidence>
<protein>
    <submittedName>
        <fullName evidence="2">Uncharacterized protein</fullName>
    </submittedName>
</protein>
<dbReference type="RefSeq" id="WP_330103345.1">
    <property type="nucleotide sequence ID" value="NZ_JAZDCT010000007.1"/>
</dbReference>